<dbReference type="GO" id="GO:2000028">
    <property type="term" value="P:regulation of photoperiodism, flowering"/>
    <property type="evidence" value="ECO:0007669"/>
    <property type="project" value="InterPro"/>
</dbReference>
<feature type="region of interest" description="Disordered" evidence="1">
    <location>
        <begin position="380"/>
        <end position="419"/>
    </location>
</feature>
<dbReference type="InterPro" id="IPR039319">
    <property type="entry name" value="ELF3-like"/>
</dbReference>
<dbReference type="AlphaFoldDB" id="A0AAV6XAD2"/>
<feature type="compositionally biased region" description="Polar residues" evidence="1">
    <location>
        <begin position="112"/>
        <end position="128"/>
    </location>
</feature>
<evidence type="ECO:0000256" key="1">
    <source>
        <dbReference type="SAM" id="MobiDB-lite"/>
    </source>
</evidence>
<dbReference type="Proteomes" id="UP000826271">
    <property type="component" value="Unassembled WGS sequence"/>
</dbReference>
<dbReference type="PANTHER" id="PTHR34281:SF2">
    <property type="entry name" value="PROTEIN EARLY FLOWERING 3"/>
    <property type="match status" value="1"/>
</dbReference>
<name>A0AAV6XAD2_9LAMI</name>
<dbReference type="EMBL" id="WHWC01000007">
    <property type="protein sequence ID" value="KAG8380051.1"/>
    <property type="molecule type" value="Genomic_DNA"/>
</dbReference>
<evidence type="ECO:0000313" key="2">
    <source>
        <dbReference type="EMBL" id="KAG8380051.1"/>
    </source>
</evidence>
<gene>
    <name evidence="2" type="ORF">BUALT_Bualt07G0153300</name>
</gene>
<feature type="region of interest" description="Disordered" evidence="1">
    <location>
        <begin position="1"/>
        <end position="33"/>
    </location>
</feature>
<protein>
    <submittedName>
        <fullName evidence="2">Uncharacterized protein</fullName>
    </submittedName>
</protein>
<reference evidence="2" key="1">
    <citation type="submission" date="2019-10" db="EMBL/GenBank/DDBJ databases">
        <authorList>
            <person name="Zhang R."/>
            <person name="Pan Y."/>
            <person name="Wang J."/>
            <person name="Ma R."/>
            <person name="Yu S."/>
        </authorList>
    </citation>
    <scope>NUCLEOTIDE SEQUENCE</scope>
    <source>
        <strain evidence="2">LA-IB0</strain>
        <tissue evidence="2">Leaf</tissue>
    </source>
</reference>
<feature type="region of interest" description="Disordered" evidence="1">
    <location>
        <begin position="271"/>
        <end position="298"/>
    </location>
</feature>
<accession>A0AAV6XAD2</accession>
<keyword evidence="3" id="KW-1185">Reference proteome</keyword>
<evidence type="ECO:0000313" key="3">
    <source>
        <dbReference type="Proteomes" id="UP000826271"/>
    </source>
</evidence>
<dbReference type="PANTHER" id="PTHR34281">
    <property type="entry name" value="PROTEIN EARLY FLOWERING 3"/>
    <property type="match status" value="1"/>
</dbReference>
<feature type="compositionally biased region" description="Pro residues" evidence="1">
    <location>
        <begin position="409"/>
        <end position="419"/>
    </location>
</feature>
<feature type="compositionally biased region" description="Basic and acidic residues" evidence="1">
    <location>
        <begin position="275"/>
        <end position="284"/>
    </location>
</feature>
<feature type="region of interest" description="Disordered" evidence="1">
    <location>
        <begin position="112"/>
        <end position="135"/>
    </location>
</feature>
<organism evidence="2 3">
    <name type="scientific">Buddleja alternifolia</name>
    <dbReference type="NCBI Taxonomy" id="168488"/>
    <lineage>
        <taxon>Eukaryota</taxon>
        <taxon>Viridiplantae</taxon>
        <taxon>Streptophyta</taxon>
        <taxon>Embryophyta</taxon>
        <taxon>Tracheophyta</taxon>
        <taxon>Spermatophyta</taxon>
        <taxon>Magnoliopsida</taxon>
        <taxon>eudicotyledons</taxon>
        <taxon>Gunneridae</taxon>
        <taxon>Pentapetalae</taxon>
        <taxon>asterids</taxon>
        <taxon>lamiids</taxon>
        <taxon>Lamiales</taxon>
        <taxon>Scrophulariaceae</taxon>
        <taxon>Buddlejeae</taxon>
        <taxon>Buddleja</taxon>
    </lineage>
</organism>
<proteinExistence type="predicted"/>
<sequence length="599" mass="66703">MKSGKDEGKIMNPLFPRLHISDADKGGPKAPPRNKMALCDNVHSETPRFMSGLTPIRPSKSRGSFAQRVSSSNVRCPQQKILPTFCSLPPRSSHLTERYHSYYSSGVNLNASRTNSEPRTSEPHTFNNCYIKRPGGEDGFQKSSYVESVMARNHGNQSSEHQRNQVKKRCTVSPDIEMDAEKPTPVSPIGDKVSVLKSVNHHKHCSFKDERIRSFDRYAESKTIRDVMSGVPERIMRKRCFSTMDGLLQSFPNLGDKNGLAKIEMIEQSSEDIINGDKRRKDSDTSVSDSEPGPEITPDDVVGVIGQKLFYKARKIIVHQQRTFAMQIFELHRLIKVQKLIAGSPDMLQESNFNLNEPSIKFPPIDKLLYVTPLDPSPVVTKPKPDALKPNLGQGQLGEANNDENGYPKPSPKPEPIPNTKPAPWCFNQWLIPVKSPSEGLIYKPHTGPCPSAVSIMGPDLGNCGPIGLSTTAYGVPAPKSYFQPYPMPLINTNLPNIEVDQTIPFHEPAVPDKTSFGIRCRNSSNRLSQQDSSGSSLTERFQGDALSLFPTTPSFQGTTDQRNEQKVQVIKVVPHNRKSAPESAARIFRSIQEERNRL</sequence>
<comment type="caution">
    <text evidence="2">The sequence shown here is derived from an EMBL/GenBank/DDBJ whole genome shotgun (WGS) entry which is preliminary data.</text>
</comment>